<dbReference type="STRING" id="230089.VY86_12070"/>
<dbReference type="Proteomes" id="UP000034866">
    <property type="component" value="Chromosome"/>
</dbReference>
<keyword evidence="2" id="KW-1185">Reference proteome</keyword>
<proteinExistence type="predicted"/>
<sequence>MRPIFTITVTEPFLPIEEYCRRHAMSISTARDMVRDGRLPVREKSIDKKRGKVLINMMALAVEALSATSVQISLNTQYE</sequence>
<dbReference type="AlphaFoldDB" id="A0A0F7LPE9"/>
<dbReference type="KEGG" id="ptt:VY86_12070"/>
<dbReference type="PATRIC" id="fig|230089.6.peg.2689"/>
<reference evidence="1 2" key="1">
    <citation type="journal article" date="2015" name="J. Biotechnol.">
        <title>Complete genome sequence of Photorhabdus temperata subsp. thracensis 39-8(T), an entomopathogenic bacterium for the improved commercial bioinsecticide.</title>
        <authorList>
            <person name="Kwak Y."/>
            <person name="Shin J.H."/>
        </authorList>
    </citation>
    <scope>NUCLEOTIDE SEQUENCE [LARGE SCALE GENOMIC DNA]</scope>
    <source>
        <strain evidence="1 2">DSM 15199</strain>
    </source>
</reference>
<organism evidence="1 2">
    <name type="scientific">Photorhabdus thracensis</name>
    <dbReference type="NCBI Taxonomy" id="230089"/>
    <lineage>
        <taxon>Bacteria</taxon>
        <taxon>Pseudomonadati</taxon>
        <taxon>Pseudomonadota</taxon>
        <taxon>Gammaproteobacteria</taxon>
        <taxon>Enterobacterales</taxon>
        <taxon>Morganellaceae</taxon>
        <taxon>Photorhabdus</taxon>
    </lineage>
</organism>
<protein>
    <submittedName>
        <fullName evidence="1">Regulator</fullName>
    </submittedName>
</protein>
<gene>
    <name evidence="1" type="ORF">VY86_12070</name>
</gene>
<evidence type="ECO:0000313" key="2">
    <source>
        <dbReference type="Proteomes" id="UP000034866"/>
    </source>
</evidence>
<dbReference type="OrthoDB" id="5882137at2"/>
<reference evidence="2" key="2">
    <citation type="submission" date="2015-03" db="EMBL/GenBank/DDBJ databases">
        <title>Genome sequence of Azospirillum thiophilum strain DSM 21654T.</title>
        <authorList>
            <person name="Kwak Y."/>
            <person name="Shin J.-H."/>
        </authorList>
    </citation>
    <scope>NUCLEOTIDE SEQUENCE [LARGE SCALE GENOMIC DNA]</scope>
    <source>
        <strain evidence="2">DSM 15199</strain>
    </source>
</reference>
<dbReference type="EMBL" id="CP011104">
    <property type="protein sequence ID" value="AKH63953.1"/>
    <property type="molecule type" value="Genomic_DNA"/>
</dbReference>
<name>A0A0F7LPE9_9GAMM</name>
<accession>A0A0F7LPE9</accession>
<dbReference type="RefSeq" id="WP_046975116.1">
    <property type="nucleotide sequence ID" value="NZ_CP011104.1"/>
</dbReference>
<evidence type="ECO:0000313" key="1">
    <source>
        <dbReference type="EMBL" id="AKH63953.1"/>
    </source>
</evidence>